<evidence type="ECO:0000313" key="1">
    <source>
        <dbReference type="EMBL" id="TGG83802.1"/>
    </source>
</evidence>
<accession>A0A6C1C9U4</accession>
<evidence type="ECO:0000313" key="2">
    <source>
        <dbReference type="Proteomes" id="UP000298111"/>
    </source>
</evidence>
<dbReference type="EMBL" id="RCIY01000054">
    <property type="protein sequence ID" value="TGG83802.1"/>
    <property type="molecule type" value="Genomic_DNA"/>
</dbReference>
<dbReference type="Proteomes" id="UP000298111">
    <property type="component" value="Unassembled WGS sequence"/>
</dbReference>
<dbReference type="GeneID" id="75179395"/>
<organism evidence="1 2">
    <name type="scientific">Streptomyces albus</name>
    <dbReference type="NCBI Taxonomy" id="1888"/>
    <lineage>
        <taxon>Bacteria</taxon>
        <taxon>Bacillati</taxon>
        <taxon>Actinomycetota</taxon>
        <taxon>Actinomycetes</taxon>
        <taxon>Kitasatosporales</taxon>
        <taxon>Streptomycetaceae</taxon>
        <taxon>Streptomyces</taxon>
    </lineage>
</organism>
<dbReference type="RefSeq" id="WP_031176442.1">
    <property type="nucleotide sequence ID" value="NZ_BBQG01000020.1"/>
</dbReference>
<proteinExistence type="predicted"/>
<gene>
    <name evidence="1" type="ORF">D8771_13840</name>
</gene>
<sequence>MDDVFEALLADLMVRTCQAVQDVGHLAAQTGIPFETDDVVNIVLRRLSADHPGLKTMSVAMLRTSVAELARTFWDREEA</sequence>
<dbReference type="AlphaFoldDB" id="A0A6C1C9U4"/>
<reference evidence="1 2" key="1">
    <citation type="submission" date="2018-10" db="EMBL/GenBank/DDBJ databases">
        <title>Isolation of pseudouridimycin from Streptomyces albus DSM 40763.</title>
        <authorList>
            <person name="Rosenqvist P."/>
            <person name="Metsae-Ketelae M."/>
            <person name="Virta P."/>
        </authorList>
    </citation>
    <scope>NUCLEOTIDE SEQUENCE [LARGE SCALE GENOMIC DNA]</scope>
    <source>
        <strain evidence="1 2">DSM 40763</strain>
    </source>
</reference>
<name>A0A6C1C9U4_9ACTN</name>
<comment type="caution">
    <text evidence="1">The sequence shown here is derived from an EMBL/GenBank/DDBJ whole genome shotgun (WGS) entry which is preliminary data.</text>
</comment>
<protein>
    <submittedName>
        <fullName evidence="1">Uncharacterized protein</fullName>
    </submittedName>
</protein>